<dbReference type="PRINTS" id="PR00625">
    <property type="entry name" value="JDOMAIN"/>
</dbReference>
<sequence length="336" mass="38125">MLRRVHSRLLLPQRDPFKILGLTRSATKAEVKMKYRELARIYHPDAESGDSAKMEEVNHAYKLLLKEGAYERLHLPAPGGARAHDGNRPVGVTSESRRQPLREMATAPFTVDQQTSGTAGSSLGMSSGSASSPLTDEEAEKVSALDPTTERRTPEGKYLYQNRDDQSWVELDRPLLRAQQPHYASFSAQADMNAELRRRALLQEKEQNEKSRFQRAADRLADNAELPTKNPHLLRIYALVVVVVFFLMYKRTFERTTHQRRRTQFYQELEENREELMKAYEKHKEGLQATAVTAALVFLAAAEHKKSSDPVVPSPPEVFYRSVKPPNNHYTVIAGG</sequence>
<dbReference type="InterPro" id="IPR050817">
    <property type="entry name" value="DjlA_DnaK_co-chaperone"/>
</dbReference>
<organism evidence="5 6">
    <name type="scientific">Leishmania tarentolae</name>
    <name type="common">Sauroleishmania tarentolae</name>
    <dbReference type="NCBI Taxonomy" id="5689"/>
    <lineage>
        <taxon>Eukaryota</taxon>
        <taxon>Discoba</taxon>
        <taxon>Euglenozoa</taxon>
        <taxon>Kinetoplastea</taxon>
        <taxon>Metakinetoplastina</taxon>
        <taxon>Trypanosomatida</taxon>
        <taxon>Trypanosomatidae</taxon>
        <taxon>Leishmaniinae</taxon>
        <taxon>Leishmania</taxon>
        <taxon>lizard Leishmania</taxon>
    </lineage>
</organism>
<reference evidence="5 6" key="1">
    <citation type="submission" date="2019-11" db="EMBL/GenBank/DDBJ databases">
        <title>Leishmania tarentolae CDS.</title>
        <authorList>
            <person name="Goto Y."/>
            <person name="Yamagishi J."/>
        </authorList>
    </citation>
    <scope>NUCLEOTIDE SEQUENCE [LARGE SCALE GENOMIC DNA]</scope>
    <source>
        <strain evidence="5 6">Parrot Tar II</strain>
    </source>
</reference>
<dbReference type="EMBL" id="BLBS01000119">
    <property type="protein sequence ID" value="GET93922.1"/>
    <property type="molecule type" value="Genomic_DNA"/>
</dbReference>
<dbReference type="Proteomes" id="UP000419144">
    <property type="component" value="Unassembled WGS sequence"/>
</dbReference>
<dbReference type="VEuPathDB" id="TriTrypDB:LtaPh_3024900"/>
<evidence type="ECO:0000256" key="1">
    <source>
        <dbReference type="SAM" id="MobiDB-lite"/>
    </source>
</evidence>
<protein>
    <submittedName>
        <fullName evidence="5">Dnaj domain protein-like protein</fullName>
    </submittedName>
</protein>
<gene>
    <name evidence="4" type="ORF">LtaPh_3024900</name>
    <name evidence="5" type="ORF">LtaPh_9910601</name>
</gene>
<keyword evidence="6" id="KW-1185">Reference proteome</keyword>
<dbReference type="VEuPathDB" id="TriTrypDB:LtaPh_9910601"/>
<dbReference type="Pfam" id="PF00226">
    <property type="entry name" value="DnaJ"/>
    <property type="match status" value="1"/>
</dbReference>
<feature type="domain" description="J" evidence="3">
    <location>
        <begin position="15"/>
        <end position="79"/>
    </location>
</feature>
<proteinExistence type="predicted"/>
<evidence type="ECO:0000313" key="4">
    <source>
        <dbReference type="EMBL" id="GET90850.1"/>
    </source>
</evidence>
<name>A0A640KWK6_LEITA</name>
<evidence type="ECO:0000313" key="5">
    <source>
        <dbReference type="EMBL" id="GET93922.1"/>
    </source>
</evidence>
<evidence type="ECO:0000313" key="6">
    <source>
        <dbReference type="Proteomes" id="UP000419144"/>
    </source>
</evidence>
<accession>A0A640KWK6</accession>
<feature type="transmembrane region" description="Helical" evidence="2">
    <location>
        <begin position="232"/>
        <end position="249"/>
    </location>
</feature>
<dbReference type="PANTHER" id="PTHR24074">
    <property type="entry name" value="CO-CHAPERONE PROTEIN DJLA"/>
    <property type="match status" value="1"/>
</dbReference>
<feature type="region of interest" description="Disordered" evidence="1">
    <location>
        <begin position="76"/>
        <end position="158"/>
    </location>
</feature>
<evidence type="ECO:0000256" key="2">
    <source>
        <dbReference type="SAM" id="Phobius"/>
    </source>
</evidence>
<dbReference type="CDD" id="cd06257">
    <property type="entry name" value="DnaJ"/>
    <property type="match status" value="1"/>
</dbReference>
<keyword evidence="2" id="KW-0472">Membrane</keyword>
<dbReference type="PROSITE" id="PS50076">
    <property type="entry name" value="DNAJ_2"/>
    <property type="match status" value="1"/>
</dbReference>
<dbReference type="SUPFAM" id="SSF46565">
    <property type="entry name" value="Chaperone J-domain"/>
    <property type="match status" value="1"/>
</dbReference>
<keyword evidence="2" id="KW-1133">Transmembrane helix</keyword>
<dbReference type="EMBL" id="BLBS01000043">
    <property type="protein sequence ID" value="GET90850.1"/>
    <property type="molecule type" value="Genomic_DNA"/>
</dbReference>
<feature type="compositionally biased region" description="Basic and acidic residues" evidence="1">
    <location>
        <begin position="140"/>
        <end position="155"/>
    </location>
</feature>
<dbReference type="InterPro" id="IPR036869">
    <property type="entry name" value="J_dom_sf"/>
</dbReference>
<dbReference type="AlphaFoldDB" id="A0A640KWK6"/>
<keyword evidence="2" id="KW-0812">Transmembrane</keyword>
<dbReference type="InterPro" id="IPR001623">
    <property type="entry name" value="DnaJ_domain"/>
</dbReference>
<comment type="caution">
    <text evidence="5">The sequence shown here is derived from an EMBL/GenBank/DDBJ whole genome shotgun (WGS) entry which is preliminary data.</text>
</comment>
<dbReference type="Gene3D" id="1.10.287.110">
    <property type="entry name" value="DnaJ domain"/>
    <property type="match status" value="1"/>
</dbReference>
<evidence type="ECO:0000259" key="3">
    <source>
        <dbReference type="PROSITE" id="PS50076"/>
    </source>
</evidence>
<dbReference type="SMART" id="SM00271">
    <property type="entry name" value="DnaJ"/>
    <property type="match status" value="1"/>
</dbReference>
<feature type="compositionally biased region" description="Low complexity" evidence="1">
    <location>
        <begin position="115"/>
        <end position="132"/>
    </location>
</feature>
<dbReference type="OrthoDB" id="10250354at2759"/>